<gene>
    <name evidence="1" type="ORF">ASIM_LOCUS5787</name>
</gene>
<dbReference type="PANTHER" id="PTHR13136">
    <property type="entry name" value="TESTIS DEVELOPMENT PROTEIN PRTD"/>
    <property type="match status" value="1"/>
</dbReference>
<dbReference type="InterPro" id="IPR026555">
    <property type="entry name" value="NSL3/Tex30"/>
</dbReference>
<reference evidence="3" key="1">
    <citation type="submission" date="2017-02" db="UniProtKB">
        <authorList>
            <consortium name="WormBaseParasite"/>
        </authorList>
    </citation>
    <scope>IDENTIFICATION</scope>
</reference>
<name>A0A0M3JEF4_ANISI</name>
<evidence type="ECO:0000313" key="2">
    <source>
        <dbReference type="Proteomes" id="UP000267096"/>
    </source>
</evidence>
<reference evidence="1 2" key="2">
    <citation type="submission" date="2018-11" db="EMBL/GenBank/DDBJ databases">
        <authorList>
            <consortium name="Pathogen Informatics"/>
        </authorList>
    </citation>
    <scope>NUCLEOTIDE SEQUENCE [LARGE SCALE GENOMIC DNA]</scope>
</reference>
<keyword evidence="2" id="KW-1185">Reference proteome</keyword>
<organism evidence="3">
    <name type="scientific">Anisakis simplex</name>
    <name type="common">Herring worm</name>
    <dbReference type="NCBI Taxonomy" id="6269"/>
    <lineage>
        <taxon>Eukaryota</taxon>
        <taxon>Metazoa</taxon>
        <taxon>Ecdysozoa</taxon>
        <taxon>Nematoda</taxon>
        <taxon>Chromadorea</taxon>
        <taxon>Rhabditida</taxon>
        <taxon>Spirurina</taxon>
        <taxon>Ascaridomorpha</taxon>
        <taxon>Ascaridoidea</taxon>
        <taxon>Anisakidae</taxon>
        <taxon>Anisakis</taxon>
        <taxon>Anisakis simplex complex</taxon>
    </lineage>
</organism>
<proteinExistence type="predicted"/>
<dbReference type="WBParaSite" id="ASIM_0000599901-mRNA-1">
    <property type="protein sequence ID" value="ASIM_0000599901-mRNA-1"/>
    <property type="gene ID" value="ASIM_0000599901"/>
</dbReference>
<accession>A0A0M3JEF4</accession>
<dbReference type="EMBL" id="UYRR01011722">
    <property type="protein sequence ID" value="VDK26071.1"/>
    <property type="molecule type" value="Genomic_DNA"/>
</dbReference>
<dbReference type="OrthoDB" id="6415022at2759"/>
<dbReference type="PANTHER" id="PTHR13136:SF16">
    <property type="entry name" value="KAT8 REGULATORY NSL COMPLEX SUBUNIT 3"/>
    <property type="match status" value="1"/>
</dbReference>
<sequence length="134" mass="15046">MRVFQKRCIDNVYVIAVSPSISHADYRSKEKSHDYIFKTLLPNVVGEIEQVRIALPVQSKFSVCEAAEFAVNTVAAKVREVRKKRPHMKLVLAGWGTSCVVNHQVVNQVPHVSAILNFAFPLRTAEGMRGVRQS</sequence>
<protein>
    <submittedName>
        <fullName evidence="3">LD05087p (inferred by orthology to a D. melanogaster protein)</fullName>
    </submittedName>
</protein>
<dbReference type="GO" id="GO:0044545">
    <property type="term" value="C:NSL complex"/>
    <property type="evidence" value="ECO:0007669"/>
    <property type="project" value="TreeGrafter"/>
</dbReference>
<evidence type="ECO:0000313" key="1">
    <source>
        <dbReference type="EMBL" id="VDK26071.1"/>
    </source>
</evidence>
<dbReference type="AlphaFoldDB" id="A0A0M3JEF4"/>
<dbReference type="GO" id="GO:0045944">
    <property type="term" value="P:positive regulation of transcription by RNA polymerase II"/>
    <property type="evidence" value="ECO:0007669"/>
    <property type="project" value="TreeGrafter"/>
</dbReference>
<dbReference type="Proteomes" id="UP000267096">
    <property type="component" value="Unassembled WGS sequence"/>
</dbReference>
<evidence type="ECO:0000313" key="3">
    <source>
        <dbReference type="WBParaSite" id="ASIM_0000599901-mRNA-1"/>
    </source>
</evidence>